<organism evidence="1 2">
    <name type="scientific">Alienimonas californiensis</name>
    <dbReference type="NCBI Taxonomy" id="2527989"/>
    <lineage>
        <taxon>Bacteria</taxon>
        <taxon>Pseudomonadati</taxon>
        <taxon>Planctomycetota</taxon>
        <taxon>Planctomycetia</taxon>
        <taxon>Planctomycetales</taxon>
        <taxon>Planctomycetaceae</taxon>
        <taxon>Alienimonas</taxon>
    </lineage>
</organism>
<dbReference type="Proteomes" id="UP000318741">
    <property type="component" value="Chromosome"/>
</dbReference>
<gene>
    <name evidence="1" type="ORF">CA12_34950</name>
</gene>
<dbReference type="KEGG" id="acaf:CA12_34950"/>
<evidence type="ECO:0000313" key="1">
    <source>
        <dbReference type="EMBL" id="QDT17374.1"/>
    </source>
</evidence>
<dbReference type="EMBL" id="CP036265">
    <property type="protein sequence ID" value="QDT17374.1"/>
    <property type="molecule type" value="Genomic_DNA"/>
</dbReference>
<sequence>MFAPILPLPAPDYHAPAVWDAYDPQDERQGWSADRLLALPMPQETLAHCRELLVQNCRDCPDFRESVTAVIQAGPEEIAAMAGLLHEERFGQMLQDLAATAHACGMGQAVELRMIPRTVDVSDNPLRSVVKRLSKRSNLRDADGFTLPLIAGRSLVEWTRVFTKAA</sequence>
<keyword evidence="2" id="KW-1185">Reference proteome</keyword>
<reference evidence="1 2" key="1">
    <citation type="submission" date="2019-02" db="EMBL/GenBank/DDBJ databases">
        <title>Deep-cultivation of Planctomycetes and their phenomic and genomic characterization uncovers novel biology.</title>
        <authorList>
            <person name="Wiegand S."/>
            <person name="Jogler M."/>
            <person name="Boedeker C."/>
            <person name="Pinto D."/>
            <person name="Vollmers J."/>
            <person name="Rivas-Marin E."/>
            <person name="Kohn T."/>
            <person name="Peeters S.H."/>
            <person name="Heuer A."/>
            <person name="Rast P."/>
            <person name="Oberbeckmann S."/>
            <person name="Bunk B."/>
            <person name="Jeske O."/>
            <person name="Meyerdierks A."/>
            <person name="Storesund J.E."/>
            <person name="Kallscheuer N."/>
            <person name="Luecker S."/>
            <person name="Lage O.M."/>
            <person name="Pohl T."/>
            <person name="Merkel B.J."/>
            <person name="Hornburger P."/>
            <person name="Mueller R.-W."/>
            <person name="Bruemmer F."/>
            <person name="Labrenz M."/>
            <person name="Spormann A.M."/>
            <person name="Op den Camp H."/>
            <person name="Overmann J."/>
            <person name="Amann R."/>
            <person name="Jetten M.S.M."/>
            <person name="Mascher T."/>
            <person name="Medema M.H."/>
            <person name="Devos D.P."/>
            <person name="Kaster A.-K."/>
            <person name="Ovreas L."/>
            <person name="Rohde M."/>
            <person name="Galperin M.Y."/>
            <person name="Jogler C."/>
        </authorList>
    </citation>
    <scope>NUCLEOTIDE SEQUENCE [LARGE SCALE GENOMIC DNA]</scope>
    <source>
        <strain evidence="1 2">CA12</strain>
    </source>
</reference>
<protein>
    <submittedName>
        <fullName evidence="1">Uncharacterized protein</fullName>
    </submittedName>
</protein>
<dbReference type="AlphaFoldDB" id="A0A517PDB7"/>
<accession>A0A517PDB7</accession>
<proteinExistence type="predicted"/>
<dbReference type="RefSeq" id="WP_145360252.1">
    <property type="nucleotide sequence ID" value="NZ_CP036265.1"/>
</dbReference>
<name>A0A517PDB7_9PLAN</name>
<evidence type="ECO:0000313" key="2">
    <source>
        <dbReference type="Proteomes" id="UP000318741"/>
    </source>
</evidence>